<dbReference type="InterPro" id="IPR013976">
    <property type="entry name" value="HDOD"/>
</dbReference>
<feature type="domain" description="HDOD" evidence="1">
    <location>
        <begin position="19"/>
        <end position="211"/>
    </location>
</feature>
<keyword evidence="3" id="KW-1185">Reference proteome</keyword>
<gene>
    <name evidence="2" type="ORF">GM173_04485</name>
</gene>
<name>A0ABS2C9K0_9NEIS</name>
<dbReference type="PANTHER" id="PTHR33525:SF6">
    <property type="entry name" value="HDOD DOMAIN-CONTAINING PROTEIN"/>
    <property type="match status" value="1"/>
</dbReference>
<accession>A0ABS2C9K0</accession>
<evidence type="ECO:0000259" key="1">
    <source>
        <dbReference type="PROSITE" id="PS51833"/>
    </source>
</evidence>
<organism evidence="2 3">
    <name type="scientific">Deefgea chitinilytica</name>
    <dbReference type="NCBI Taxonomy" id="570276"/>
    <lineage>
        <taxon>Bacteria</taxon>
        <taxon>Pseudomonadati</taxon>
        <taxon>Pseudomonadota</taxon>
        <taxon>Betaproteobacteria</taxon>
        <taxon>Neisseriales</taxon>
        <taxon>Chitinibacteraceae</taxon>
        <taxon>Deefgea</taxon>
    </lineage>
</organism>
<evidence type="ECO:0000313" key="2">
    <source>
        <dbReference type="EMBL" id="MBM5570836.1"/>
    </source>
</evidence>
<dbReference type="EMBL" id="WOFE01000001">
    <property type="protein sequence ID" value="MBM5570836.1"/>
    <property type="molecule type" value="Genomic_DNA"/>
</dbReference>
<proteinExistence type="predicted"/>
<sequence>MLRDIPPAESESIFKSMVIPTRPDVLTAIKTAQEADDPDFDEIARLINSDLTLSATMLKTVNSPFYQLNKRVNSVDEALKLLGLRNICNITEGVVLRQVLSGDNRQMDYFWDSANRMAMIAAALSENVHGIDSAEAYTFGLFHNCGQVLMSGRFPNYMETLERGERMSRQEFIELENRRHQTSHNVVGYLLARTWYLPEDAQLAILNHHDYSLFEHGEEAEWHHICTLIAIASLAEHILKMNIKQFEHIEWRSIEPVLLNHLAFKLEEFEDIVDHIGLLL</sequence>
<dbReference type="Proteomes" id="UP001195660">
    <property type="component" value="Unassembled WGS sequence"/>
</dbReference>
<dbReference type="Gene3D" id="1.10.3210.10">
    <property type="entry name" value="Hypothetical protein af1432"/>
    <property type="match status" value="1"/>
</dbReference>
<comment type="caution">
    <text evidence="2">The sequence shown here is derived from an EMBL/GenBank/DDBJ whole genome shotgun (WGS) entry which is preliminary data.</text>
</comment>
<reference evidence="2 3" key="1">
    <citation type="submission" date="2019-11" db="EMBL/GenBank/DDBJ databases">
        <title>Novel Deefgea species.</title>
        <authorList>
            <person name="Han J.-H."/>
        </authorList>
    </citation>
    <scope>NUCLEOTIDE SEQUENCE [LARGE SCALE GENOMIC DNA]</scope>
    <source>
        <strain evidence="2 3">LMG 24817</strain>
    </source>
</reference>
<dbReference type="Pfam" id="PF08668">
    <property type="entry name" value="HDOD"/>
    <property type="match status" value="1"/>
</dbReference>
<dbReference type="SUPFAM" id="SSF109604">
    <property type="entry name" value="HD-domain/PDEase-like"/>
    <property type="match status" value="1"/>
</dbReference>
<evidence type="ECO:0000313" key="3">
    <source>
        <dbReference type="Proteomes" id="UP001195660"/>
    </source>
</evidence>
<dbReference type="PROSITE" id="PS51833">
    <property type="entry name" value="HDOD"/>
    <property type="match status" value="1"/>
</dbReference>
<protein>
    <submittedName>
        <fullName evidence="2">HDOD domain-containing protein</fullName>
    </submittedName>
</protein>
<dbReference type="PANTHER" id="PTHR33525">
    <property type="match status" value="1"/>
</dbReference>
<dbReference type="InterPro" id="IPR052340">
    <property type="entry name" value="RNase_Y/CdgJ"/>
</dbReference>
<dbReference type="RefSeq" id="WP_203570110.1">
    <property type="nucleotide sequence ID" value="NZ_WOFE01000001.1"/>
</dbReference>